<keyword evidence="1" id="KW-0812">Transmembrane</keyword>
<gene>
    <name evidence="3" type="ORF">AB1Y20_009231</name>
</gene>
<dbReference type="AlphaFoldDB" id="A0AB34K1I4"/>
<keyword evidence="1" id="KW-0472">Membrane</keyword>
<proteinExistence type="predicted"/>
<feature type="chain" id="PRO_5044346583" evidence="2">
    <location>
        <begin position="22"/>
        <end position="497"/>
    </location>
</feature>
<keyword evidence="1" id="KW-1133">Transmembrane helix</keyword>
<keyword evidence="2" id="KW-0732">Signal</keyword>
<dbReference type="Proteomes" id="UP001515480">
    <property type="component" value="Unassembled WGS sequence"/>
</dbReference>
<name>A0AB34K1I4_PRYPA</name>
<accession>A0AB34K1I4</accession>
<sequence length="497" mass="54325">MRCVHAFRFALLGSACRAVDGLAFAPMSAHLQSSLPTGRRDGRPSFLPLLRRHSRELPCMALKPLSEQTNLSKTTPLPETTPLPVPLVTPLPLLTPVPSTGNAFFDPYNAMNFNMSLSVEEEGFSLIFFTLAVLPPVFAFVSFPEILTVAEDLFAFFRVAQPVDGNRLSVDLLAPSVNGVVVPTLSIALGTLFATTINVLRQRQVEIRACLNSEVCEMRLLRRALFGCFGTYRHRDNRRRGFTYLQAYTRRLMSESTGGAIGRLEDLQEIGGGIGENELDMLSAMLHGTAGASANRQNSVDACHGGISSLNRHRSARVAHLLSSFPPIHYAILGLLGLGICSIFLIEVNIKPLLFLNMLQLRTLFATIISILSATAALCFDLADPFRGSFSVTASAKQLISLQKTLQEDLAQTETNGFGSTIGDSRPLANGAMAGRDTLLFHLFTSKFADTARVTADAVVFTRDLSNHLLKKVSALPRRRLTRIFGRITNGEDTKKM</sequence>
<evidence type="ECO:0000256" key="2">
    <source>
        <dbReference type="SAM" id="SignalP"/>
    </source>
</evidence>
<feature type="transmembrane region" description="Helical" evidence="1">
    <location>
        <begin position="328"/>
        <end position="350"/>
    </location>
</feature>
<dbReference type="Pfam" id="PF14023">
    <property type="entry name" value="Bestrophin-like"/>
    <property type="match status" value="1"/>
</dbReference>
<dbReference type="EMBL" id="JBGBPQ010000002">
    <property type="protein sequence ID" value="KAL1527855.1"/>
    <property type="molecule type" value="Genomic_DNA"/>
</dbReference>
<dbReference type="InterPro" id="IPR025333">
    <property type="entry name" value="DUF4239"/>
</dbReference>
<reference evidence="3 4" key="1">
    <citation type="journal article" date="2024" name="Science">
        <title>Giant polyketide synthase enzymes in the biosynthesis of giant marine polyether toxins.</title>
        <authorList>
            <person name="Fallon T.R."/>
            <person name="Shende V.V."/>
            <person name="Wierzbicki I.H."/>
            <person name="Pendleton A.L."/>
            <person name="Watervoot N.F."/>
            <person name="Auber R.P."/>
            <person name="Gonzalez D.J."/>
            <person name="Wisecaver J.H."/>
            <person name="Moore B.S."/>
        </authorList>
    </citation>
    <scope>NUCLEOTIDE SEQUENCE [LARGE SCALE GENOMIC DNA]</scope>
    <source>
        <strain evidence="3 4">12B1</strain>
    </source>
</reference>
<evidence type="ECO:0000313" key="4">
    <source>
        <dbReference type="Proteomes" id="UP001515480"/>
    </source>
</evidence>
<protein>
    <submittedName>
        <fullName evidence="3">Uncharacterized protein</fullName>
    </submittedName>
</protein>
<comment type="caution">
    <text evidence="3">The sequence shown here is derived from an EMBL/GenBank/DDBJ whole genome shotgun (WGS) entry which is preliminary data.</text>
</comment>
<evidence type="ECO:0000313" key="3">
    <source>
        <dbReference type="EMBL" id="KAL1527855.1"/>
    </source>
</evidence>
<evidence type="ECO:0000256" key="1">
    <source>
        <dbReference type="SAM" id="Phobius"/>
    </source>
</evidence>
<feature type="signal peptide" evidence="2">
    <location>
        <begin position="1"/>
        <end position="21"/>
    </location>
</feature>
<keyword evidence="4" id="KW-1185">Reference proteome</keyword>
<organism evidence="3 4">
    <name type="scientific">Prymnesium parvum</name>
    <name type="common">Toxic golden alga</name>
    <dbReference type="NCBI Taxonomy" id="97485"/>
    <lineage>
        <taxon>Eukaryota</taxon>
        <taxon>Haptista</taxon>
        <taxon>Haptophyta</taxon>
        <taxon>Prymnesiophyceae</taxon>
        <taxon>Prymnesiales</taxon>
        <taxon>Prymnesiaceae</taxon>
        <taxon>Prymnesium</taxon>
    </lineage>
</organism>
<feature type="transmembrane region" description="Helical" evidence="1">
    <location>
        <begin position="362"/>
        <end position="383"/>
    </location>
</feature>